<dbReference type="Proteomes" id="UP001597048">
    <property type="component" value="Unassembled WGS sequence"/>
</dbReference>
<keyword evidence="10" id="KW-1185">Reference proteome</keyword>
<comment type="similarity">
    <text evidence="1 7">Belongs to the CcmH/CycL/Ccl2/NrfF family.</text>
</comment>
<dbReference type="Gene3D" id="1.10.8.640">
    <property type="entry name" value="Cytochrome C biogenesis protein"/>
    <property type="match status" value="1"/>
</dbReference>
<keyword evidence="5" id="KW-0201">Cytochrome c-type biogenesis</keyword>
<evidence type="ECO:0000256" key="5">
    <source>
        <dbReference type="ARBA" id="ARBA00022748"/>
    </source>
</evidence>
<feature type="domain" description="CcmH/CycL/Ccl2/NrfF N-terminal" evidence="8">
    <location>
        <begin position="17"/>
        <end position="155"/>
    </location>
</feature>
<keyword evidence="7" id="KW-0812">Transmembrane</keyword>
<keyword evidence="7" id="KW-1133">Transmembrane helix</keyword>
<comment type="caution">
    <text evidence="9">The sequence shown here is derived from an EMBL/GenBank/DDBJ whole genome shotgun (WGS) entry which is preliminary data.</text>
</comment>
<dbReference type="PANTHER" id="PTHR47870">
    <property type="entry name" value="CYTOCHROME C-TYPE BIOGENESIS PROTEIN CCMH"/>
    <property type="match status" value="1"/>
</dbReference>
<dbReference type="PANTHER" id="PTHR47870:SF1">
    <property type="entry name" value="CYTOCHROME C-TYPE BIOGENESIS PROTEIN CCMH"/>
    <property type="match status" value="1"/>
</dbReference>
<evidence type="ECO:0000313" key="9">
    <source>
        <dbReference type="EMBL" id="MFD1007150.1"/>
    </source>
</evidence>
<dbReference type="CDD" id="cd16378">
    <property type="entry name" value="CcmH_N"/>
    <property type="match status" value="1"/>
</dbReference>
<evidence type="ECO:0000256" key="7">
    <source>
        <dbReference type="RuleBase" id="RU364112"/>
    </source>
</evidence>
<name>A0ABW3KFP7_9GAMM</name>
<keyword evidence="4 7" id="KW-0732">Signal</keyword>
<dbReference type="InterPro" id="IPR005616">
    <property type="entry name" value="CcmH/CycL/Ccl2/NrfF_N"/>
</dbReference>
<evidence type="ECO:0000256" key="4">
    <source>
        <dbReference type="ARBA" id="ARBA00022729"/>
    </source>
</evidence>
<keyword evidence="2 7" id="KW-0349">Heme</keyword>
<keyword evidence="3 7" id="KW-0479">Metal-binding</keyword>
<proteinExistence type="inferred from homology"/>
<organism evidence="9 10">
    <name type="scientific">Oceanisphaera ostreae</name>
    <dbReference type="NCBI Taxonomy" id="914151"/>
    <lineage>
        <taxon>Bacteria</taxon>
        <taxon>Pseudomonadati</taxon>
        <taxon>Pseudomonadota</taxon>
        <taxon>Gammaproteobacteria</taxon>
        <taxon>Aeromonadales</taxon>
        <taxon>Aeromonadaceae</taxon>
        <taxon>Oceanisphaera</taxon>
    </lineage>
</organism>
<sequence>MGFRLVLVLLAGLCLPLFGLTTAMAATSVYDFSSPEQEQTFRELTRELRCPKCQNQDIGDSDAELAKDLRDKSYELLQKGNSKQDVIDYMVARYGNFILYKPPFMASTMILWFGPVIVMLVGLLIVVVRTRKKPRNTAADNALSAEQEARLSELLNKDKEN</sequence>
<evidence type="ECO:0000256" key="1">
    <source>
        <dbReference type="ARBA" id="ARBA00010342"/>
    </source>
</evidence>
<gene>
    <name evidence="9" type="ORF">ACFQ1C_03120</name>
</gene>
<evidence type="ECO:0000313" key="10">
    <source>
        <dbReference type="Proteomes" id="UP001597048"/>
    </source>
</evidence>
<dbReference type="InterPro" id="IPR038297">
    <property type="entry name" value="CcmH/CycL/NrfF/Ccl2_sf"/>
</dbReference>
<feature type="signal peptide" evidence="7">
    <location>
        <begin position="1"/>
        <end position="25"/>
    </location>
</feature>
<protein>
    <recommendedName>
        <fullName evidence="7">Cytochrome c-type biogenesis protein</fullName>
    </recommendedName>
</protein>
<evidence type="ECO:0000256" key="3">
    <source>
        <dbReference type="ARBA" id="ARBA00022723"/>
    </source>
</evidence>
<keyword evidence="7" id="KW-0472">Membrane</keyword>
<evidence type="ECO:0000256" key="2">
    <source>
        <dbReference type="ARBA" id="ARBA00022617"/>
    </source>
</evidence>
<dbReference type="Pfam" id="PF03918">
    <property type="entry name" value="CcmH"/>
    <property type="match status" value="1"/>
</dbReference>
<feature type="chain" id="PRO_5044995921" description="Cytochrome c-type biogenesis protein" evidence="7">
    <location>
        <begin position="26"/>
        <end position="161"/>
    </location>
</feature>
<comment type="function">
    <text evidence="7">Possible subunit of a heme lyase.</text>
</comment>
<dbReference type="InterPro" id="IPR051263">
    <property type="entry name" value="C-type_cytochrome_biogenesis"/>
</dbReference>
<dbReference type="EMBL" id="JBHTJS010000007">
    <property type="protein sequence ID" value="MFD1007150.1"/>
    <property type="molecule type" value="Genomic_DNA"/>
</dbReference>
<reference evidence="10" key="1">
    <citation type="journal article" date="2019" name="Int. J. Syst. Evol. Microbiol.">
        <title>The Global Catalogue of Microorganisms (GCM) 10K type strain sequencing project: providing services to taxonomists for standard genome sequencing and annotation.</title>
        <authorList>
            <consortium name="The Broad Institute Genomics Platform"/>
            <consortium name="The Broad Institute Genome Sequencing Center for Infectious Disease"/>
            <person name="Wu L."/>
            <person name="Ma J."/>
        </authorList>
    </citation>
    <scope>NUCLEOTIDE SEQUENCE [LARGE SCALE GENOMIC DNA]</scope>
    <source>
        <strain evidence="10">CCUG 60525</strain>
    </source>
</reference>
<evidence type="ECO:0000259" key="8">
    <source>
        <dbReference type="Pfam" id="PF03918"/>
    </source>
</evidence>
<evidence type="ECO:0000256" key="6">
    <source>
        <dbReference type="ARBA" id="ARBA00023004"/>
    </source>
</evidence>
<feature type="transmembrane region" description="Helical" evidence="7">
    <location>
        <begin position="109"/>
        <end position="128"/>
    </location>
</feature>
<keyword evidence="6 7" id="KW-0408">Iron</keyword>
<accession>A0ABW3KFP7</accession>
<dbReference type="RefSeq" id="WP_379557074.1">
    <property type="nucleotide sequence ID" value="NZ_JBHTJS010000007.1"/>
</dbReference>